<dbReference type="EMBL" id="JAGMUU010000025">
    <property type="protein sequence ID" value="KAH7123350.1"/>
    <property type="molecule type" value="Genomic_DNA"/>
</dbReference>
<organism evidence="2 3">
    <name type="scientific">Dactylonectria estremocensis</name>
    <dbReference type="NCBI Taxonomy" id="1079267"/>
    <lineage>
        <taxon>Eukaryota</taxon>
        <taxon>Fungi</taxon>
        <taxon>Dikarya</taxon>
        <taxon>Ascomycota</taxon>
        <taxon>Pezizomycotina</taxon>
        <taxon>Sordariomycetes</taxon>
        <taxon>Hypocreomycetidae</taxon>
        <taxon>Hypocreales</taxon>
        <taxon>Nectriaceae</taxon>
        <taxon>Dactylonectria</taxon>
    </lineage>
</organism>
<keyword evidence="3" id="KW-1185">Reference proteome</keyword>
<evidence type="ECO:0000313" key="3">
    <source>
        <dbReference type="Proteomes" id="UP000717696"/>
    </source>
</evidence>
<feature type="domain" description="PA14" evidence="1">
    <location>
        <begin position="1"/>
        <end position="116"/>
    </location>
</feature>
<accession>A0A9P9ILA0</accession>
<dbReference type="InterPro" id="IPR018871">
    <property type="entry name" value="GLEYA_adhesin_domain"/>
</dbReference>
<name>A0A9P9ILA0_9HYPO</name>
<dbReference type="AlphaFoldDB" id="A0A9P9ILA0"/>
<reference evidence="2" key="1">
    <citation type="journal article" date="2021" name="Nat. Commun.">
        <title>Genetic determinants of endophytism in the Arabidopsis root mycobiome.</title>
        <authorList>
            <person name="Mesny F."/>
            <person name="Miyauchi S."/>
            <person name="Thiergart T."/>
            <person name="Pickel B."/>
            <person name="Atanasova L."/>
            <person name="Karlsson M."/>
            <person name="Huettel B."/>
            <person name="Barry K.W."/>
            <person name="Haridas S."/>
            <person name="Chen C."/>
            <person name="Bauer D."/>
            <person name="Andreopoulos W."/>
            <person name="Pangilinan J."/>
            <person name="LaButti K."/>
            <person name="Riley R."/>
            <person name="Lipzen A."/>
            <person name="Clum A."/>
            <person name="Drula E."/>
            <person name="Henrissat B."/>
            <person name="Kohler A."/>
            <person name="Grigoriev I.V."/>
            <person name="Martin F.M."/>
            <person name="Hacquard S."/>
        </authorList>
    </citation>
    <scope>NUCLEOTIDE SEQUENCE</scope>
    <source>
        <strain evidence="2">MPI-CAGE-AT-0021</strain>
    </source>
</reference>
<dbReference type="InterPro" id="IPR037524">
    <property type="entry name" value="PA14/GLEYA"/>
</dbReference>
<comment type="caution">
    <text evidence="2">The sequence shown here is derived from an EMBL/GenBank/DDBJ whole genome shotgun (WGS) entry which is preliminary data.</text>
</comment>
<dbReference type="Proteomes" id="UP000717696">
    <property type="component" value="Unassembled WGS sequence"/>
</dbReference>
<sequence>MGETVTCSYFAIQFRGYIFADVAGDYSFTGGPDIDDVTLVWAGPGAVDNYARSEAIIDVRYPDVATYSATFTAEAGEYIPIRIMCGQKTRTFMCNVDMKGPAGGAVTLLQYPCDASKAAAFPPFGDET</sequence>
<proteinExistence type="predicted"/>
<protein>
    <recommendedName>
        <fullName evidence="1">PA14 domain-containing protein</fullName>
    </recommendedName>
</protein>
<dbReference type="OrthoDB" id="4388755at2759"/>
<evidence type="ECO:0000259" key="1">
    <source>
        <dbReference type="PROSITE" id="PS51820"/>
    </source>
</evidence>
<evidence type="ECO:0000313" key="2">
    <source>
        <dbReference type="EMBL" id="KAH7123350.1"/>
    </source>
</evidence>
<gene>
    <name evidence="2" type="ORF">B0J13DRAFT_566460</name>
</gene>
<dbReference type="Pfam" id="PF10528">
    <property type="entry name" value="GLEYA"/>
    <property type="match status" value="1"/>
</dbReference>
<dbReference type="PROSITE" id="PS51820">
    <property type="entry name" value="PA14"/>
    <property type="match status" value="1"/>
</dbReference>
<dbReference type="Gene3D" id="2.60.120.1560">
    <property type="match status" value="1"/>
</dbReference>